<dbReference type="EMBL" id="JAVAMP010000008">
    <property type="protein sequence ID" value="MDP5275496.1"/>
    <property type="molecule type" value="Genomic_DNA"/>
</dbReference>
<dbReference type="RefSeq" id="WP_305992806.1">
    <property type="nucleotide sequence ID" value="NZ_JAVAMP010000008.1"/>
</dbReference>
<organism evidence="1 2">
    <name type="scientific">Chengkuizengella axinellae</name>
    <dbReference type="NCBI Taxonomy" id="3064388"/>
    <lineage>
        <taxon>Bacteria</taxon>
        <taxon>Bacillati</taxon>
        <taxon>Bacillota</taxon>
        <taxon>Bacilli</taxon>
        <taxon>Bacillales</taxon>
        <taxon>Paenibacillaceae</taxon>
        <taxon>Chengkuizengella</taxon>
    </lineage>
</organism>
<proteinExistence type="predicted"/>
<keyword evidence="2" id="KW-1185">Reference proteome</keyword>
<sequence length="173" mass="19081">MAGFNKDPLIVCNNRFDVIDIPTDSEVMLEVKVCVKDKNKTVKLDWSADEFLTVTFIPETGDQEITFDPIVTAEYTLCKNNEIIPEATVTSSLSNTLVLGLDGVDFTGSNFLTLNQNNQPNFTFCDTSPVLGVNCYQVKFRLTSDQTFENNSSGTVGNRTLNAICGEKDKSSN</sequence>
<dbReference type="Proteomes" id="UP001231941">
    <property type="component" value="Unassembled WGS sequence"/>
</dbReference>
<protein>
    <submittedName>
        <fullName evidence="1">Uncharacterized protein</fullName>
    </submittedName>
</protein>
<gene>
    <name evidence="1" type="ORF">Q5Y73_15410</name>
</gene>
<reference evidence="1 2" key="1">
    <citation type="submission" date="2023-08" db="EMBL/GenBank/DDBJ databases">
        <authorList>
            <person name="Park J.-S."/>
        </authorList>
    </citation>
    <scope>NUCLEOTIDE SEQUENCE [LARGE SCALE GENOMIC DNA]</scope>
    <source>
        <strain evidence="1 2">2205SS18-9</strain>
    </source>
</reference>
<comment type="caution">
    <text evidence="1">The sequence shown here is derived from an EMBL/GenBank/DDBJ whole genome shotgun (WGS) entry which is preliminary data.</text>
</comment>
<evidence type="ECO:0000313" key="2">
    <source>
        <dbReference type="Proteomes" id="UP001231941"/>
    </source>
</evidence>
<name>A0ABT9J1K2_9BACL</name>
<evidence type="ECO:0000313" key="1">
    <source>
        <dbReference type="EMBL" id="MDP5275496.1"/>
    </source>
</evidence>
<accession>A0ABT9J1K2</accession>